<organism evidence="3 4">
    <name type="scientific">Pseudonocardia humida</name>
    <dbReference type="NCBI Taxonomy" id="2800819"/>
    <lineage>
        <taxon>Bacteria</taxon>
        <taxon>Bacillati</taxon>
        <taxon>Actinomycetota</taxon>
        <taxon>Actinomycetes</taxon>
        <taxon>Pseudonocardiales</taxon>
        <taxon>Pseudonocardiaceae</taxon>
        <taxon>Pseudonocardia</taxon>
    </lineage>
</organism>
<comment type="caution">
    <text evidence="3">The sequence shown here is derived from an EMBL/GenBank/DDBJ whole genome shotgun (WGS) entry which is preliminary data.</text>
</comment>
<protein>
    <recommendedName>
        <fullName evidence="2">Urease accessory protein UreD</fullName>
    </recommendedName>
</protein>
<comment type="function">
    <text evidence="2">Required for maturation of urease via the functional incorporation of the urease nickel metallocenter.</text>
</comment>
<name>A0ABT1A740_9PSEU</name>
<dbReference type="RefSeq" id="WP_252443080.1">
    <property type="nucleotide sequence ID" value="NZ_JAGSOV010000059.1"/>
</dbReference>
<gene>
    <name evidence="2" type="primary">ureD</name>
    <name evidence="3" type="ORF">KDL28_27200</name>
</gene>
<comment type="similarity">
    <text evidence="2">Belongs to the UreD family.</text>
</comment>
<keyword evidence="1 2" id="KW-0143">Chaperone</keyword>
<dbReference type="HAMAP" id="MF_01384">
    <property type="entry name" value="UreD"/>
    <property type="match status" value="1"/>
</dbReference>
<dbReference type="InterPro" id="IPR002669">
    <property type="entry name" value="UreD"/>
</dbReference>
<evidence type="ECO:0000256" key="2">
    <source>
        <dbReference type="HAMAP-Rule" id="MF_01384"/>
    </source>
</evidence>
<evidence type="ECO:0000256" key="1">
    <source>
        <dbReference type="ARBA" id="ARBA00023186"/>
    </source>
</evidence>
<keyword evidence="4" id="KW-1185">Reference proteome</keyword>
<dbReference type="Proteomes" id="UP001165283">
    <property type="component" value="Unassembled WGS sequence"/>
</dbReference>
<evidence type="ECO:0000313" key="4">
    <source>
        <dbReference type="Proteomes" id="UP001165283"/>
    </source>
</evidence>
<dbReference type="Pfam" id="PF01774">
    <property type="entry name" value="UreD"/>
    <property type="match status" value="1"/>
</dbReference>
<proteinExistence type="inferred from homology"/>
<dbReference type="EMBL" id="JAGSOV010000059">
    <property type="protein sequence ID" value="MCO1658761.1"/>
    <property type="molecule type" value="Genomic_DNA"/>
</dbReference>
<reference evidence="3" key="1">
    <citation type="submission" date="2021-04" db="EMBL/GenBank/DDBJ databases">
        <title>Pseudonocardia sp. nov., isolated from sandy soil of mangrove forest.</title>
        <authorList>
            <person name="Zan Z."/>
            <person name="Huang R."/>
            <person name="Liu W."/>
        </authorList>
    </citation>
    <scope>NUCLEOTIDE SEQUENCE</scope>
    <source>
        <strain evidence="3">S2-4</strain>
    </source>
</reference>
<comment type="subcellular location">
    <subcellularLocation>
        <location evidence="2">Cytoplasm</location>
    </subcellularLocation>
</comment>
<keyword evidence="2" id="KW-0996">Nickel insertion</keyword>
<sequence>MSAPPAAPTGRTALTAAATLRAEPAAGRPRLRWSQAWPVVIRATGADRVHLVHGAGGPLGGDDFSLDVEVLAGASLRVRSAAATLVQPGAAGGPARWGVAADVGAGGFLDWAPEATVVCDGATMRSRLRVRLDATAGAVLRELVVLGRHGERGGRHRGELLVDVAGEPLIAHTTELDGADEVLRGPGGTAGARAVGTLLVAGTAHTAPHTGTHMATHAVADAAAPAAERGGEAPGVRWAWTELAGPGRLLVAVGEPGAVGAQLDRQASAPARAQRS</sequence>
<accession>A0ABT1A740</accession>
<comment type="subunit">
    <text evidence="2">UreD, UreF and UreG form a complex that acts as a GTP-hydrolysis-dependent molecular chaperone, activating the urease apoprotein by helping to assemble the nickel containing metallocenter of UreC. The UreE protein probably delivers the nickel.</text>
</comment>
<evidence type="ECO:0000313" key="3">
    <source>
        <dbReference type="EMBL" id="MCO1658761.1"/>
    </source>
</evidence>
<keyword evidence="2" id="KW-0963">Cytoplasm</keyword>